<gene>
    <name evidence="3" type="ORF">E3J62_01640</name>
</gene>
<evidence type="ECO:0000313" key="3">
    <source>
        <dbReference type="EMBL" id="TET47411.1"/>
    </source>
</evidence>
<comment type="caution">
    <text evidence="3">The sequence shown here is derived from an EMBL/GenBank/DDBJ whole genome shotgun (WGS) entry which is preliminary data.</text>
</comment>
<evidence type="ECO:0000256" key="1">
    <source>
        <dbReference type="SAM" id="MobiDB-lite"/>
    </source>
</evidence>
<dbReference type="EMBL" id="SOJN01000022">
    <property type="protein sequence ID" value="TET47411.1"/>
    <property type="molecule type" value="Genomic_DNA"/>
</dbReference>
<proteinExistence type="predicted"/>
<reference evidence="3 4" key="1">
    <citation type="submission" date="2019-03" db="EMBL/GenBank/DDBJ databases">
        <title>Metabolic potential of uncultured bacteria and archaea associated with petroleum seepage in deep-sea sediments.</title>
        <authorList>
            <person name="Dong X."/>
            <person name="Hubert C."/>
        </authorList>
    </citation>
    <scope>NUCLEOTIDE SEQUENCE [LARGE SCALE GENOMIC DNA]</scope>
    <source>
        <strain evidence="3">E44_bin18</strain>
    </source>
</reference>
<dbReference type="Pfam" id="PF18962">
    <property type="entry name" value="Por_Secre_tail"/>
    <property type="match status" value="1"/>
</dbReference>
<dbReference type="InterPro" id="IPR026444">
    <property type="entry name" value="Secre_tail"/>
</dbReference>
<dbReference type="NCBIfam" id="TIGR04183">
    <property type="entry name" value="Por_Secre_tail"/>
    <property type="match status" value="1"/>
</dbReference>
<dbReference type="AlphaFoldDB" id="A0A523UYJ3"/>
<name>A0A523UYJ3_UNCT6</name>
<organism evidence="3 4">
    <name type="scientific">candidate division TA06 bacterium</name>
    <dbReference type="NCBI Taxonomy" id="2250710"/>
    <lineage>
        <taxon>Bacteria</taxon>
        <taxon>Bacteria division TA06</taxon>
    </lineage>
</organism>
<accession>A0A523UYJ3</accession>
<protein>
    <submittedName>
        <fullName evidence="3">T9SS type A sorting domain-containing protein</fullName>
    </submittedName>
</protein>
<dbReference type="Proteomes" id="UP000315525">
    <property type="component" value="Unassembled WGS sequence"/>
</dbReference>
<sequence length="105" mass="11590">MGSQNVTAMHRAAGKRPSIRAFPSPFRHSTTIELLNVDPLLDHVVGVYDVAGRLVTKLPLSNGNTIWTANNHPAGIYFLKLKADTHSPSTSLRIYDPTTRLLKLE</sequence>
<feature type="region of interest" description="Disordered" evidence="1">
    <location>
        <begin position="1"/>
        <end position="21"/>
    </location>
</feature>
<evidence type="ECO:0000313" key="4">
    <source>
        <dbReference type="Proteomes" id="UP000315525"/>
    </source>
</evidence>
<feature type="domain" description="Secretion system C-terminal sorting" evidence="2">
    <location>
        <begin position="22"/>
        <end position="87"/>
    </location>
</feature>
<evidence type="ECO:0000259" key="2">
    <source>
        <dbReference type="Pfam" id="PF18962"/>
    </source>
</evidence>